<sequence>MAASFELEDRGDQAHLPFSPSKISDYRTAGVHQVFQQKPKRDLLWEVNYFLPPPSALNAWQRQQEAEEKREN</sequence>
<dbReference type="Proteomes" id="UP000887013">
    <property type="component" value="Unassembled WGS sequence"/>
</dbReference>
<proteinExistence type="predicted"/>
<gene>
    <name evidence="1" type="ORF">NPIL_697491</name>
</gene>
<evidence type="ECO:0000313" key="2">
    <source>
        <dbReference type="Proteomes" id="UP000887013"/>
    </source>
</evidence>
<comment type="caution">
    <text evidence="1">The sequence shown here is derived from an EMBL/GenBank/DDBJ whole genome shotgun (WGS) entry which is preliminary data.</text>
</comment>
<evidence type="ECO:0000313" key="1">
    <source>
        <dbReference type="EMBL" id="GFS59740.1"/>
    </source>
</evidence>
<accession>A0A8X6MKF7</accession>
<name>A0A8X6MKF7_NEPPI</name>
<dbReference type="EMBL" id="BMAW01047224">
    <property type="protein sequence ID" value="GFS59740.1"/>
    <property type="molecule type" value="Genomic_DNA"/>
</dbReference>
<dbReference type="AlphaFoldDB" id="A0A8X6MKF7"/>
<keyword evidence="2" id="KW-1185">Reference proteome</keyword>
<protein>
    <submittedName>
        <fullName evidence="1">Uncharacterized protein</fullName>
    </submittedName>
</protein>
<reference evidence="1" key="1">
    <citation type="submission" date="2020-08" db="EMBL/GenBank/DDBJ databases">
        <title>Multicomponent nature underlies the extraordinary mechanical properties of spider dragline silk.</title>
        <authorList>
            <person name="Kono N."/>
            <person name="Nakamura H."/>
            <person name="Mori M."/>
            <person name="Yoshida Y."/>
            <person name="Ohtoshi R."/>
            <person name="Malay A.D."/>
            <person name="Moran D.A.P."/>
            <person name="Tomita M."/>
            <person name="Numata K."/>
            <person name="Arakawa K."/>
        </authorList>
    </citation>
    <scope>NUCLEOTIDE SEQUENCE</scope>
</reference>
<organism evidence="1 2">
    <name type="scientific">Nephila pilipes</name>
    <name type="common">Giant wood spider</name>
    <name type="synonym">Nephila maculata</name>
    <dbReference type="NCBI Taxonomy" id="299642"/>
    <lineage>
        <taxon>Eukaryota</taxon>
        <taxon>Metazoa</taxon>
        <taxon>Ecdysozoa</taxon>
        <taxon>Arthropoda</taxon>
        <taxon>Chelicerata</taxon>
        <taxon>Arachnida</taxon>
        <taxon>Araneae</taxon>
        <taxon>Araneomorphae</taxon>
        <taxon>Entelegynae</taxon>
        <taxon>Araneoidea</taxon>
        <taxon>Nephilidae</taxon>
        <taxon>Nephila</taxon>
    </lineage>
</organism>